<evidence type="ECO:0000313" key="4">
    <source>
        <dbReference type="Proteomes" id="UP000235371"/>
    </source>
</evidence>
<sequence length="121" mass="14056">MTFLTLLTLPIQLSRSPSPCQQWTEVLRPPLRRHSLRPNRQAKQVRAYSCHRTLSSQRRCALRKTLPQNRSSRRPHRHAPPNRHPLPQYHLHNQSLRSTFPSPLTRSLPSQEAAVLLHSAL</sequence>
<keyword evidence="4" id="KW-1185">Reference proteome</keyword>
<reference evidence="3 4" key="1">
    <citation type="submission" date="2016-04" db="EMBL/GenBank/DDBJ databases">
        <title>A degradative enzymes factory behind the ericoid mycorrhizal symbiosis.</title>
        <authorList>
            <consortium name="DOE Joint Genome Institute"/>
            <person name="Martino E."/>
            <person name="Morin E."/>
            <person name="Grelet G."/>
            <person name="Kuo A."/>
            <person name="Kohler A."/>
            <person name="Daghino S."/>
            <person name="Barry K."/>
            <person name="Choi C."/>
            <person name="Cichocki N."/>
            <person name="Clum A."/>
            <person name="Copeland A."/>
            <person name="Hainaut M."/>
            <person name="Haridas S."/>
            <person name="Labutti K."/>
            <person name="Lindquist E."/>
            <person name="Lipzen A."/>
            <person name="Khouja H.-R."/>
            <person name="Murat C."/>
            <person name="Ohm R."/>
            <person name="Olson A."/>
            <person name="Spatafora J."/>
            <person name="Veneault-Fourrey C."/>
            <person name="Henrissat B."/>
            <person name="Grigoriev I."/>
            <person name="Martin F."/>
            <person name="Perotto S."/>
        </authorList>
    </citation>
    <scope>NUCLEOTIDE SEQUENCE [LARGE SCALE GENOMIC DNA]</scope>
    <source>
        <strain evidence="3 4">E</strain>
    </source>
</reference>
<feature type="compositionally biased region" description="Polar residues" evidence="1">
    <location>
        <begin position="91"/>
        <end position="105"/>
    </location>
</feature>
<dbReference type="InParanoid" id="A0A2J6STC7"/>
<proteinExistence type="predicted"/>
<feature type="region of interest" description="Disordered" evidence="1">
    <location>
        <begin position="59"/>
        <end position="105"/>
    </location>
</feature>
<dbReference type="Proteomes" id="UP000235371">
    <property type="component" value="Unassembled WGS sequence"/>
</dbReference>
<feature type="chain" id="PRO_5014448493" description="REJ domain-containing protein" evidence="2">
    <location>
        <begin position="17"/>
        <end position="121"/>
    </location>
</feature>
<keyword evidence="2" id="KW-0732">Signal</keyword>
<dbReference type="EMBL" id="KZ613866">
    <property type="protein sequence ID" value="PMD54034.1"/>
    <property type="molecule type" value="Genomic_DNA"/>
</dbReference>
<accession>A0A2J6STC7</accession>
<feature type="signal peptide" evidence="2">
    <location>
        <begin position="1"/>
        <end position="16"/>
    </location>
</feature>
<evidence type="ECO:0000256" key="1">
    <source>
        <dbReference type="SAM" id="MobiDB-lite"/>
    </source>
</evidence>
<dbReference type="GeneID" id="36578567"/>
<dbReference type="AlphaFoldDB" id="A0A2J6STC7"/>
<evidence type="ECO:0008006" key="5">
    <source>
        <dbReference type="Google" id="ProtNLM"/>
    </source>
</evidence>
<organism evidence="3 4">
    <name type="scientific">Hyaloscypha bicolor E</name>
    <dbReference type="NCBI Taxonomy" id="1095630"/>
    <lineage>
        <taxon>Eukaryota</taxon>
        <taxon>Fungi</taxon>
        <taxon>Dikarya</taxon>
        <taxon>Ascomycota</taxon>
        <taxon>Pezizomycotina</taxon>
        <taxon>Leotiomycetes</taxon>
        <taxon>Helotiales</taxon>
        <taxon>Hyaloscyphaceae</taxon>
        <taxon>Hyaloscypha</taxon>
        <taxon>Hyaloscypha bicolor</taxon>
    </lineage>
</organism>
<evidence type="ECO:0000256" key="2">
    <source>
        <dbReference type="SAM" id="SignalP"/>
    </source>
</evidence>
<feature type="region of interest" description="Disordered" evidence="1">
    <location>
        <begin position="31"/>
        <end position="50"/>
    </location>
</feature>
<gene>
    <name evidence="3" type="ORF">K444DRAFT_134229</name>
</gene>
<name>A0A2J6STC7_9HELO</name>
<evidence type="ECO:0000313" key="3">
    <source>
        <dbReference type="EMBL" id="PMD54034.1"/>
    </source>
</evidence>
<dbReference type="RefSeq" id="XP_024730938.1">
    <property type="nucleotide sequence ID" value="XM_024870485.1"/>
</dbReference>
<feature type="compositionally biased region" description="Basic residues" evidence="1">
    <location>
        <begin position="71"/>
        <end position="81"/>
    </location>
</feature>
<protein>
    <recommendedName>
        <fullName evidence="5">REJ domain-containing protein</fullName>
    </recommendedName>
</protein>